<dbReference type="EMBL" id="JAHUTI010031055">
    <property type="protein sequence ID" value="MED6242463.1"/>
    <property type="molecule type" value="Genomic_DNA"/>
</dbReference>
<accession>A0ABU7AWL1</accession>
<comment type="caution">
    <text evidence="1">The sequence shown here is derived from an EMBL/GenBank/DDBJ whole genome shotgun (WGS) entry which is preliminary data.</text>
</comment>
<name>A0ABU7AWL1_9TELE</name>
<keyword evidence="2" id="KW-1185">Reference proteome</keyword>
<evidence type="ECO:0000313" key="1">
    <source>
        <dbReference type="EMBL" id="MED6242463.1"/>
    </source>
</evidence>
<gene>
    <name evidence="1" type="ORF">ATANTOWER_005044</name>
</gene>
<dbReference type="Proteomes" id="UP001345963">
    <property type="component" value="Unassembled WGS sequence"/>
</dbReference>
<organism evidence="1 2">
    <name type="scientific">Ataeniobius toweri</name>
    <dbReference type="NCBI Taxonomy" id="208326"/>
    <lineage>
        <taxon>Eukaryota</taxon>
        <taxon>Metazoa</taxon>
        <taxon>Chordata</taxon>
        <taxon>Craniata</taxon>
        <taxon>Vertebrata</taxon>
        <taxon>Euteleostomi</taxon>
        <taxon>Actinopterygii</taxon>
        <taxon>Neopterygii</taxon>
        <taxon>Teleostei</taxon>
        <taxon>Neoteleostei</taxon>
        <taxon>Acanthomorphata</taxon>
        <taxon>Ovalentaria</taxon>
        <taxon>Atherinomorphae</taxon>
        <taxon>Cyprinodontiformes</taxon>
        <taxon>Goodeidae</taxon>
        <taxon>Ataeniobius</taxon>
    </lineage>
</organism>
<proteinExistence type="predicted"/>
<evidence type="ECO:0000313" key="2">
    <source>
        <dbReference type="Proteomes" id="UP001345963"/>
    </source>
</evidence>
<sequence>MVRLTGSTGLIICYKTRKAEITVRNAASVECTKTTDQVESQLLNGIYWKKNIIKAQTMNWKKLQHRHPFR</sequence>
<reference evidence="1 2" key="1">
    <citation type="submission" date="2021-07" db="EMBL/GenBank/DDBJ databases">
        <authorList>
            <person name="Palmer J.M."/>
        </authorList>
    </citation>
    <scope>NUCLEOTIDE SEQUENCE [LARGE SCALE GENOMIC DNA]</scope>
    <source>
        <strain evidence="1 2">AT_MEX2019</strain>
        <tissue evidence="1">Muscle</tissue>
    </source>
</reference>
<protein>
    <submittedName>
        <fullName evidence="1">Uncharacterized protein</fullName>
    </submittedName>
</protein>